<reference evidence="4" key="3">
    <citation type="submission" date="2025-08" db="UniProtKB">
        <authorList>
            <consortium name="Ensembl"/>
        </authorList>
    </citation>
    <scope>IDENTIFICATION</scope>
</reference>
<reference evidence="5" key="2">
    <citation type="submission" date="2023-03" db="EMBL/GenBank/DDBJ databases">
        <authorList>
            <consortium name="Wellcome Sanger Institute Data Sharing"/>
        </authorList>
    </citation>
    <scope>NUCLEOTIDE SEQUENCE [LARGE SCALE GENOMIC DNA]</scope>
</reference>
<accession>A0A3P8P1H8</accession>
<dbReference type="PROSITE" id="PS51257">
    <property type="entry name" value="PROKAR_LIPOPROTEIN"/>
    <property type="match status" value="1"/>
</dbReference>
<keyword evidence="1" id="KW-1015">Disulfide bond</keyword>
<keyword evidence="2" id="KW-0732">Signal</keyword>
<feature type="chain" id="PRO_5044239490" description="C-type lectin domain-containing protein" evidence="2">
    <location>
        <begin position="20"/>
        <end position="323"/>
    </location>
</feature>
<reference evidence="4 5" key="1">
    <citation type="submission" date="2018-05" db="EMBL/GenBank/DDBJ databases">
        <authorList>
            <person name="Datahose"/>
        </authorList>
    </citation>
    <scope>NUCLEOTIDE SEQUENCE</scope>
</reference>
<keyword evidence="5" id="KW-1185">Reference proteome</keyword>
<dbReference type="InterPro" id="IPR001304">
    <property type="entry name" value="C-type_lectin-like"/>
</dbReference>
<feature type="signal peptide" evidence="2">
    <location>
        <begin position="1"/>
        <end position="19"/>
    </location>
</feature>
<dbReference type="Proteomes" id="UP000265100">
    <property type="component" value="Chromosome 11"/>
</dbReference>
<dbReference type="Ensembl" id="ENSACLT00000011137.2">
    <property type="protein sequence ID" value="ENSACLP00000010871.2"/>
    <property type="gene ID" value="ENSACLG00000007436.2"/>
</dbReference>
<feature type="domain" description="C-type lectin" evidence="3">
    <location>
        <begin position="151"/>
        <end position="260"/>
    </location>
</feature>
<dbReference type="AlphaFoldDB" id="A0A3P8P1H8"/>
<dbReference type="InterPro" id="IPR016186">
    <property type="entry name" value="C-type_lectin-like/link_sf"/>
</dbReference>
<evidence type="ECO:0000259" key="3">
    <source>
        <dbReference type="PROSITE" id="PS50041"/>
    </source>
</evidence>
<sequence length="323" mass="37703">MGCFPKLTLLLFGFSLCSCSKFPPRKYYYVDKKMSWNDAQQYCREKYTDLATFENMDDISRLNSTFSYDWAWIGLQDDPKSWKNTLGNDTNSWRWAVTGETSKTVYNNWYYTNPDNYAGNETCVIMGLEGKWYDKNCGASTSFVCYNVTQQNKKNYMYISITKTWPSAREYCIKLSMDLAVIENSEENAEVSSLKPNNDAIWIGLYRVPWTWSDKSQSSLENWRSSKPENYLGNQHCVVENNLHKWDDDICTIKYVFICHQVAKLRTTVKTKFLTDVDLTDSAINVQILQQLGAKLTSQGLTDFKLQWKIQPKKQENEENRET</sequence>
<dbReference type="InterPro" id="IPR018378">
    <property type="entry name" value="C-type_lectin_CS"/>
</dbReference>
<feature type="domain" description="C-type lectin" evidence="3">
    <location>
        <begin position="22"/>
        <end position="146"/>
    </location>
</feature>
<reference evidence="4" key="4">
    <citation type="submission" date="2025-09" db="UniProtKB">
        <authorList>
            <consortium name="Ensembl"/>
        </authorList>
    </citation>
    <scope>IDENTIFICATION</scope>
</reference>
<dbReference type="OMA" id="AGKWYDK"/>
<dbReference type="PANTHER" id="PTHR45784">
    <property type="entry name" value="C-TYPE LECTIN DOMAIN FAMILY 20 MEMBER A-RELATED"/>
    <property type="match status" value="1"/>
</dbReference>
<dbReference type="SUPFAM" id="SSF56436">
    <property type="entry name" value="C-type lectin-like"/>
    <property type="match status" value="2"/>
</dbReference>
<dbReference type="InterPro" id="IPR016187">
    <property type="entry name" value="CTDL_fold"/>
</dbReference>
<organism evidence="4 5">
    <name type="scientific">Astatotilapia calliptera</name>
    <name type="common">Eastern happy</name>
    <name type="synonym">Chromis callipterus</name>
    <dbReference type="NCBI Taxonomy" id="8154"/>
    <lineage>
        <taxon>Eukaryota</taxon>
        <taxon>Metazoa</taxon>
        <taxon>Chordata</taxon>
        <taxon>Craniata</taxon>
        <taxon>Vertebrata</taxon>
        <taxon>Euteleostomi</taxon>
        <taxon>Actinopterygii</taxon>
        <taxon>Neopterygii</taxon>
        <taxon>Teleostei</taxon>
        <taxon>Neoteleostei</taxon>
        <taxon>Acanthomorphata</taxon>
        <taxon>Ovalentaria</taxon>
        <taxon>Cichlomorphae</taxon>
        <taxon>Cichliformes</taxon>
        <taxon>Cichlidae</taxon>
        <taxon>African cichlids</taxon>
        <taxon>Pseudocrenilabrinae</taxon>
        <taxon>Haplochromini</taxon>
        <taxon>Astatotilapia</taxon>
    </lineage>
</organism>
<proteinExistence type="predicted"/>
<dbReference type="SMART" id="SM00034">
    <property type="entry name" value="CLECT"/>
    <property type="match status" value="2"/>
</dbReference>
<gene>
    <name evidence="4" type="primary">WDR5B</name>
</gene>
<dbReference type="Pfam" id="PF00059">
    <property type="entry name" value="Lectin_C"/>
    <property type="match status" value="2"/>
</dbReference>
<dbReference type="PANTHER" id="PTHR45784:SF3">
    <property type="entry name" value="C-TYPE LECTIN DOMAIN FAMILY 4 MEMBER K-LIKE-RELATED"/>
    <property type="match status" value="1"/>
</dbReference>
<dbReference type="GeneTree" id="ENSGT01100000263473"/>
<dbReference type="CDD" id="cd00037">
    <property type="entry name" value="CLECT"/>
    <property type="match status" value="1"/>
</dbReference>
<dbReference type="STRING" id="8154.ENSACLP00000010871"/>
<evidence type="ECO:0000313" key="4">
    <source>
        <dbReference type="Ensembl" id="ENSACLP00000010871.2"/>
    </source>
</evidence>
<dbReference type="PROSITE" id="PS00615">
    <property type="entry name" value="C_TYPE_LECTIN_1"/>
    <property type="match status" value="1"/>
</dbReference>
<dbReference type="PROSITE" id="PS50041">
    <property type="entry name" value="C_TYPE_LECTIN_2"/>
    <property type="match status" value="2"/>
</dbReference>
<evidence type="ECO:0000313" key="5">
    <source>
        <dbReference type="Proteomes" id="UP000265100"/>
    </source>
</evidence>
<name>A0A3P8P1H8_ASTCA</name>
<evidence type="ECO:0000256" key="2">
    <source>
        <dbReference type="SAM" id="SignalP"/>
    </source>
</evidence>
<evidence type="ECO:0000256" key="1">
    <source>
        <dbReference type="ARBA" id="ARBA00023157"/>
    </source>
</evidence>
<protein>
    <recommendedName>
        <fullName evidence="3">C-type lectin domain-containing protein</fullName>
    </recommendedName>
</protein>
<dbReference type="Gene3D" id="3.10.100.10">
    <property type="entry name" value="Mannose-Binding Protein A, subunit A"/>
    <property type="match status" value="2"/>
</dbReference>